<sequence>MNYRKQIEIHLKKSGGIITSAYCRENNIPTVYLSRLAKEGKLFRVQKGIYITKDGDYDEYYFFQYQYRKAIFSYETALFLLGVTDKIPWRIDVTVYNGYKFNEKQDKLNINYVKKSIYNLGIIQKKTMFGNIVNVYSYERILCDFISNKEKMDTEVYVKLIRSYSKYKDKDIHSLYEIARKMGIEDKVREVMEVVYE</sequence>
<comment type="caution">
    <text evidence="2">The sequence shown here is derived from an EMBL/GenBank/DDBJ whole genome shotgun (WGS) entry which is preliminary data.</text>
</comment>
<proteinExistence type="predicted"/>
<dbReference type="Proteomes" id="UP000441925">
    <property type="component" value="Unassembled WGS sequence"/>
</dbReference>
<feature type="domain" description="AbiEi antitoxin N-terminal" evidence="1">
    <location>
        <begin position="8"/>
        <end position="50"/>
    </location>
</feature>
<organism evidence="2 3">
    <name type="scientific">Anaerococcus porci</name>
    <dbReference type="NCBI Taxonomy" id="2652269"/>
    <lineage>
        <taxon>Bacteria</taxon>
        <taxon>Bacillati</taxon>
        <taxon>Bacillota</taxon>
        <taxon>Tissierellia</taxon>
        <taxon>Tissierellales</taxon>
        <taxon>Peptoniphilaceae</taxon>
        <taxon>Anaerococcus</taxon>
    </lineage>
</organism>
<evidence type="ECO:0000313" key="2">
    <source>
        <dbReference type="EMBL" id="MSS78789.1"/>
    </source>
</evidence>
<evidence type="ECO:0000259" key="1">
    <source>
        <dbReference type="Pfam" id="PF13338"/>
    </source>
</evidence>
<evidence type="ECO:0000313" key="3">
    <source>
        <dbReference type="Proteomes" id="UP000441925"/>
    </source>
</evidence>
<dbReference type="InterPro" id="IPR025159">
    <property type="entry name" value="AbiEi_N"/>
</dbReference>
<dbReference type="Pfam" id="PF13338">
    <property type="entry name" value="AbiEi_4"/>
    <property type="match status" value="1"/>
</dbReference>
<name>A0A6N7VYK5_9FIRM</name>
<dbReference type="RefSeq" id="WP_154542164.1">
    <property type="nucleotide sequence ID" value="NZ_VULQ01000022.1"/>
</dbReference>
<keyword evidence="3" id="KW-1185">Reference proteome</keyword>
<accession>A0A6N7VYK5</accession>
<dbReference type="AlphaFoldDB" id="A0A6N7VYK5"/>
<protein>
    <submittedName>
        <fullName evidence="2">Abortive phage infection protein</fullName>
    </submittedName>
</protein>
<dbReference type="EMBL" id="VULQ01000022">
    <property type="protein sequence ID" value="MSS78789.1"/>
    <property type="molecule type" value="Genomic_DNA"/>
</dbReference>
<gene>
    <name evidence="2" type="ORF">FYJ26_10430</name>
</gene>
<reference evidence="2 3" key="1">
    <citation type="submission" date="2019-08" db="EMBL/GenBank/DDBJ databases">
        <title>In-depth cultivation of the pig gut microbiome towards novel bacterial diversity and tailored functional studies.</title>
        <authorList>
            <person name="Wylensek D."/>
            <person name="Hitch T.C.A."/>
            <person name="Clavel T."/>
        </authorList>
    </citation>
    <scope>NUCLEOTIDE SEQUENCE [LARGE SCALE GENOMIC DNA]</scope>
    <source>
        <strain evidence="2 3">WCA-380-WT-2B</strain>
    </source>
</reference>